<keyword evidence="2" id="KW-0813">Transport</keyword>
<dbReference type="Pfam" id="PF00005">
    <property type="entry name" value="ABC_tran"/>
    <property type="match status" value="1"/>
</dbReference>
<dbReference type="Gene3D" id="3.40.50.300">
    <property type="entry name" value="P-loop containing nucleotide triphosphate hydrolases"/>
    <property type="match status" value="1"/>
</dbReference>
<evidence type="ECO:0000259" key="5">
    <source>
        <dbReference type="PROSITE" id="PS50893"/>
    </source>
</evidence>
<dbReference type="InterPro" id="IPR027417">
    <property type="entry name" value="P-loop_NTPase"/>
</dbReference>
<dbReference type="FunFam" id="3.40.50.300:FF:000134">
    <property type="entry name" value="Iron-enterobactin ABC transporter ATP-binding protein"/>
    <property type="match status" value="1"/>
</dbReference>
<reference evidence="6" key="1">
    <citation type="journal article" date="2022" name="Nat. Microbiol.">
        <title>Unique mobile elements and scalable gene flow at the prokaryote-eukaryote boundary revealed by circularized Asgard archaea genomes.</title>
        <authorList>
            <person name="Wu F."/>
            <person name="Speth D.R."/>
            <person name="Philosof A."/>
            <person name="Cremiere A."/>
            <person name="Narayanan A."/>
            <person name="Barco R.A."/>
            <person name="Connon S.A."/>
            <person name="Amend J.P."/>
            <person name="Antoshechkin I.A."/>
            <person name="Orphan V.J."/>
        </authorList>
    </citation>
    <scope>NUCLEOTIDE SEQUENCE</scope>
    <source>
        <strain evidence="6">PM71</strain>
    </source>
</reference>
<dbReference type="InterPro" id="IPR003439">
    <property type="entry name" value="ABC_transporter-like_ATP-bd"/>
</dbReference>
<evidence type="ECO:0000256" key="3">
    <source>
        <dbReference type="ARBA" id="ARBA00022741"/>
    </source>
</evidence>
<evidence type="ECO:0000256" key="4">
    <source>
        <dbReference type="ARBA" id="ARBA00022840"/>
    </source>
</evidence>
<dbReference type="SUPFAM" id="SSF52540">
    <property type="entry name" value="P-loop containing nucleoside triphosphate hydrolases"/>
    <property type="match status" value="1"/>
</dbReference>
<dbReference type="PANTHER" id="PTHR42734">
    <property type="entry name" value="METAL TRANSPORT SYSTEM ATP-BINDING PROTEIN TM_0124-RELATED"/>
    <property type="match status" value="1"/>
</dbReference>
<dbReference type="EMBL" id="CP084166">
    <property type="protein sequence ID" value="UJG41598.1"/>
    <property type="molecule type" value="Genomic_DNA"/>
</dbReference>
<dbReference type="GO" id="GO:0005524">
    <property type="term" value="F:ATP binding"/>
    <property type="evidence" value="ECO:0007669"/>
    <property type="project" value="UniProtKB-KW"/>
</dbReference>
<dbReference type="InterPro" id="IPR003593">
    <property type="entry name" value="AAA+_ATPase"/>
</dbReference>
<dbReference type="InterPro" id="IPR050153">
    <property type="entry name" value="Metal_Ion_Import_ABC"/>
</dbReference>
<evidence type="ECO:0000256" key="2">
    <source>
        <dbReference type="ARBA" id="ARBA00022448"/>
    </source>
</evidence>
<dbReference type="InterPro" id="IPR017871">
    <property type="entry name" value="ABC_transporter-like_CS"/>
</dbReference>
<proteinExistence type="inferred from homology"/>
<dbReference type="GO" id="GO:0016887">
    <property type="term" value="F:ATP hydrolysis activity"/>
    <property type="evidence" value="ECO:0007669"/>
    <property type="project" value="InterPro"/>
</dbReference>
<feature type="domain" description="ABC transporter" evidence="5">
    <location>
        <begin position="3"/>
        <end position="239"/>
    </location>
</feature>
<evidence type="ECO:0000313" key="6">
    <source>
        <dbReference type="EMBL" id="UJG41598.1"/>
    </source>
</evidence>
<name>A0A9Y1BM93_9ARCH</name>
<dbReference type="Proteomes" id="UP001201020">
    <property type="component" value="Chromosome"/>
</dbReference>
<accession>A0A9Y1BM93</accession>
<keyword evidence="3" id="KW-0547">Nucleotide-binding</keyword>
<dbReference type="SMART" id="SM00382">
    <property type="entry name" value="AAA"/>
    <property type="match status" value="1"/>
</dbReference>
<organism evidence="6">
    <name type="scientific">Candidatus Heimdallarchaeum aukensis</name>
    <dbReference type="NCBI Taxonomy" id="2876573"/>
    <lineage>
        <taxon>Archaea</taxon>
        <taxon>Promethearchaeati</taxon>
        <taxon>Candidatus Heimdallarchaeota</taxon>
        <taxon>Candidatus Heimdallarchaeia (ex Rinke et al. 2021) (nom. nud.)</taxon>
        <taxon>Candidatus Heimdallarchaeales</taxon>
        <taxon>Candidatus Heimdallarchaeaceae</taxon>
        <taxon>Candidatus Heimdallarchaeum</taxon>
    </lineage>
</organism>
<sequence length="263" mass="29500">MALVIDNLSFSYDIEFELREIKIQVEKGGVVSLLGPNGSGKTTLLKCICTLLKPKKGCIFIDKKSIFEIGQRERAKIIGYVPQNHNPLFALSALDFVLLGRTPYTSMFSLPSEEDYSKAEEMLKLVNLYHMRDRSYTQISGGERQLLLIARALTQEPEVLILDEPTAHLDLKNQLKVMTIINKIVKERKICAIMSQHDPNLALRFSNFIVILAKGQIIGAGKPEVVINEANIAKAYGINARIINNNHCKIVYPISVYPVEVTD</sequence>
<evidence type="ECO:0000256" key="1">
    <source>
        <dbReference type="ARBA" id="ARBA00005417"/>
    </source>
</evidence>
<protein>
    <submittedName>
        <fullName evidence="6">ABC transporter ATP-binding protein</fullName>
    </submittedName>
</protein>
<dbReference type="AlphaFoldDB" id="A0A9Y1BM93"/>
<gene>
    <name evidence="6" type="ORF">K9W45_03820</name>
</gene>
<dbReference type="PROSITE" id="PS50893">
    <property type="entry name" value="ABC_TRANSPORTER_2"/>
    <property type="match status" value="1"/>
</dbReference>
<dbReference type="CDD" id="cd03214">
    <property type="entry name" value="ABC_Iron-Siderophores_B12_Hemin"/>
    <property type="match status" value="1"/>
</dbReference>
<dbReference type="PROSITE" id="PS00211">
    <property type="entry name" value="ABC_TRANSPORTER_1"/>
    <property type="match status" value="1"/>
</dbReference>
<keyword evidence="4 6" id="KW-0067">ATP-binding</keyword>
<comment type="similarity">
    <text evidence="1">Belongs to the ABC transporter superfamily.</text>
</comment>
<dbReference type="PANTHER" id="PTHR42734:SF6">
    <property type="entry name" value="MOLYBDATE IMPORT ATP-BINDING PROTEIN MOLC"/>
    <property type="match status" value="1"/>
</dbReference>